<feature type="region of interest" description="Disordered" evidence="1">
    <location>
        <begin position="103"/>
        <end position="141"/>
    </location>
</feature>
<dbReference type="InterPro" id="IPR045362">
    <property type="entry name" value="CIS_spike_tip"/>
</dbReference>
<dbReference type="RefSeq" id="WP_015834375.1">
    <property type="nucleotide sequence ID" value="NC_012962.1"/>
</dbReference>
<organism evidence="2 3">
    <name type="scientific">Photorhabdus asymbiotica</name>
    <dbReference type="NCBI Taxonomy" id="291112"/>
    <lineage>
        <taxon>Bacteria</taxon>
        <taxon>Pseudomonadati</taxon>
        <taxon>Pseudomonadota</taxon>
        <taxon>Gammaproteobacteria</taxon>
        <taxon>Enterobacterales</taxon>
        <taxon>Morganellaceae</taxon>
        <taxon>Photorhabdus</taxon>
    </lineage>
</organism>
<proteinExistence type="predicted"/>
<sequence length="141" mass="15055">MTNYIIIDGDLIQINPKFEGDRTLTINGIPKISGNGDAQIEGKNICVSGDHLTVSIPAIYITSRHPVAGSGKVKITNLSDDQLAEFCVSGDVVIIEGSQFEAQFTPDKPATNPSNQDADNPAPSNGSGRFIHSQNFVKAEK</sequence>
<reference evidence="2 3" key="1">
    <citation type="submission" date="2018-10" db="EMBL/GenBank/DDBJ databases">
        <title>Genomic Encyclopedia of Archaeal and Bacterial Type Strains, Phase II (KMG-II): from individual species to whole genera.</title>
        <authorList>
            <person name="Goeker M."/>
        </authorList>
    </citation>
    <scope>NUCLEOTIDE SEQUENCE [LARGE SCALE GENOMIC DNA]</scope>
    <source>
        <strain evidence="2 3">DSM 15149</strain>
    </source>
</reference>
<keyword evidence="3" id="KW-1185">Reference proteome</keyword>
<name>A0ABX9SQS0_9GAMM</name>
<evidence type="ECO:0000256" key="1">
    <source>
        <dbReference type="SAM" id="MobiDB-lite"/>
    </source>
</evidence>
<accession>A0ABX9SQS0</accession>
<feature type="compositionally biased region" description="Polar residues" evidence="1">
    <location>
        <begin position="111"/>
        <end position="141"/>
    </location>
</feature>
<evidence type="ECO:0000313" key="3">
    <source>
        <dbReference type="Proteomes" id="UP000280955"/>
    </source>
</evidence>
<evidence type="ECO:0000313" key="2">
    <source>
        <dbReference type="EMBL" id="RKS65782.1"/>
    </source>
</evidence>
<gene>
    <name evidence="2" type="ORF">BDD30_0051</name>
</gene>
<dbReference type="Proteomes" id="UP000280955">
    <property type="component" value="Unassembled WGS sequence"/>
</dbReference>
<evidence type="ECO:0008006" key="4">
    <source>
        <dbReference type="Google" id="ProtNLM"/>
    </source>
</evidence>
<dbReference type="EMBL" id="RBLJ01000001">
    <property type="protein sequence ID" value="RKS65782.1"/>
    <property type="molecule type" value="Genomic_DNA"/>
</dbReference>
<dbReference type="Pfam" id="PF19267">
    <property type="entry name" value="CIS_spike_tip"/>
    <property type="match status" value="1"/>
</dbReference>
<comment type="caution">
    <text evidence="2">The sequence shown here is derived from an EMBL/GenBank/DDBJ whole genome shotgun (WGS) entry which is preliminary data.</text>
</comment>
<protein>
    <recommendedName>
        <fullName evidence="4">Bacteriophage protein</fullName>
    </recommendedName>
</protein>